<dbReference type="HOGENOM" id="CLU_1228880_0_0_0"/>
<evidence type="ECO:0000313" key="7">
    <source>
        <dbReference type="Proteomes" id="UP000007013"/>
    </source>
</evidence>
<dbReference type="GO" id="GO:0005829">
    <property type="term" value="C:cytosol"/>
    <property type="evidence" value="ECO:0007669"/>
    <property type="project" value="TreeGrafter"/>
</dbReference>
<dbReference type="STRING" id="452637.Oter_2335"/>
<keyword evidence="3" id="KW-0175">Coiled coil</keyword>
<dbReference type="OrthoDB" id="193896at2"/>
<dbReference type="InterPro" id="IPR024930">
    <property type="entry name" value="Skp_dom_sf"/>
</dbReference>
<dbReference type="PANTHER" id="PTHR35089">
    <property type="entry name" value="CHAPERONE PROTEIN SKP"/>
    <property type="match status" value="1"/>
</dbReference>
<dbReference type="Pfam" id="PF03938">
    <property type="entry name" value="OmpH"/>
    <property type="match status" value="1"/>
</dbReference>
<sequence length="230" mass="24960">MKKTIRTLLGLAALSATAAFVQAQPALKILVVDMAKLYDGHYKTEEQNAKLRGDEQKAQEELDKLNKEGNGLVEKYKEMVDQSNNPAATAEAKSKAQGEAQKLLEQIQRKQQEVQSFQQNTRNSLQQRIQTFRSLMVEEISKTAVEIAKRKGATLLLDKSGPTLIGVSNILYSDSGYDITDEVSREVNKDRPATSAAPATAPAATPAAPAAAPKTDDSPRITVPGVSPKK</sequence>
<evidence type="ECO:0000256" key="1">
    <source>
        <dbReference type="ARBA" id="ARBA00009091"/>
    </source>
</evidence>
<evidence type="ECO:0000256" key="5">
    <source>
        <dbReference type="SAM" id="SignalP"/>
    </source>
</evidence>
<reference evidence="6 7" key="1">
    <citation type="journal article" date="2011" name="J. Bacteriol.">
        <title>Genome sequence of the verrucomicrobium Opitutus terrae PB90-1, an abundant inhabitant of rice paddy soil ecosystems.</title>
        <authorList>
            <person name="van Passel M.W."/>
            <person name="Kant R."/>
            <person name="Palva A."/>
            <person name="Copeland A."/>
            <person name="Lucas S."/>
            <person name="Lapidus A."/>
            <person name="Glavina del Rio T."/>
            <person name="Pitluck S."/>
            <person name="Goltsman E."/>
            <person name="Clum A."/>
            <person name="Sun H."/>
            <person name="Schmutz J."/>
            <person name="Larimer F.W."/>
            <person name="Land M.L."/>
            <person name="Hauser L."/>
            <person name="Kyrpides N."/>
            <person name="Mikhailova N."/>
            <person name="Richardson P.P."/>
            <person name="Janssen P.H."/>
            <person name="de Vos W.M."/>
            <person name="Smidt H."/>
        </authorList>
    </citation>
    <scope>NUCLEOTIDE SEQUENCE [LARGE SCALE GENOMIC DNA]</scope>
    <source>
        <strain evidence="7">DSM 11246 / JCM 15787 / PB90-1</strain>
    </source>
</reference>
<dbReference type="SMART" id="SM00935">
    <property type="entry name" value="OmpH"/>
    <property type="match status" value="1"/>
</dbReference>
<protein>
    <submittedName>
        <fullName evidence="6">Outer membrane chaperone Skp (OmpH)</fullName>
    </submittedName>
</protein>
<dbReference type="RefSeq" id="WP_012375154.1">
    <property type="nucleotide sequence ID" value="NC_010571.1"/>
</dbReference>
<feature type="coiled-coil region" evidence="3">
    <location>
        <begin position="48"/>
        <end position="120"/>
    </location>
</feature>
<dbReference type="AlphaFoldDB" id="B1ZQK8"/>
<dbReference type="SUPFAM" id="SSF111384">
    <property type="entry name" value="OmpH-like"/>
    <property type="match status" value="1"/>
</dbReference>
<dbReference type="InterPro" id="IPR005632">
    <property type="entry name" value="Chaperone_Skp"/>
</dbReference>
<feature type="region of interest" description="Disordered" evidence="4">
    <location>
        <begin position="185"/>
        <end position="230"/>
    </location>
</feature>
<name>B1ZQK8_OPITP</name>
<feature type="chain" id="PRO_5002774352" evidence="5">
    <location>
        <begin position="24"/>
        <end position="230"/>
    </location>
</feature>
<dbReference type="Gene3D" id="3.30.910.20">
    <property type="entry name" value="Skp domain"/>
    <property type="match status" value="1"/>
</dbReference>
<dbReference type="GO" id="GO:0051082">
    <property type="term" value="F:unfolded protein binding"/>
    <property type="evidence" value="ECO:0007669"/>
    <property type="project" value="InterPro"/>
</dbReference>
<dbReference type="GO" id="GO:0050821">
    <property type="term" value="P:protein stabilization"/>
    <property type="evidence" value="ECO:0007669"/>
    <property type="project" value="TreeGrafter"/>
</dbReference>
<dbReference type="Proteomes" id="UP000007013">
    <property type="component" value="Chromosome"/>
</dbReference>
<dbReference type="KEGG" id="ote:Oter_2335"/>
<accession>B1ZQK8</accession>
<gene>
    <name evidence="6" type="ordered locus">Oter_2335</name>
</gene>
<dbReference type="EMBL" id="CP001032">
    <property type="protein sequence ID" value="ACB75617.1"/>
    <property type="molecule type" value="Genomic_DNA"/>
</dbReference>
<keyword evidence="2 5" id="KW-0732">Signal</keyword>
<evidence type="ECO:0000313" key="6">
    <source>
        <dbReference type="EMBL" id="ACB75617.1"/>
    </source>
</evidence>
<evidence type="ECO:0000256" key="3">
    <source>
        <dbReference type="SAM" id="Coils"/>
    </source>
</evidence>
<dbReference type="eggNOG" id="COG2825">
    <property type="taxonomic scope" value="Bacteria"/>
</dbReference>
<proteinExistence type="inferred from homology"/>
<feature type="compositionally biased region" description="Low complexity" evidence="4">
    <location>
        <begin position="193"/>
        <end position="213"/>
    </location>
</feature>
<evidence type="ECO:0000256" key="2">
    <source>
        <dbReference type="ARBA" id="ARBA00022729"/>
    </source>
</evidence>
<comment type="similarity">
    <text evidence="1">Belongs to the Skp family.</text>
</comment>
<dbReference type="PANTHER" id="PTHR35089:SF1">
    <property type="entry name" value="CHAPERONE PROTEIN SKP"/>
    <property type="match status" value="1"/>
</dbReference>
<evidence type="ECO:0000256" key="4">
    <source>
        <dbReference type="SAM" id="MobiDB-lite"/>
    </source>
</evidence>
<organism evidence="6 7">
    <name type="scientific">Opitutus terrae (strain DSM 11246 / JCM 15787 / PB90-1)</name>
    <dbReference type="NCBI Taxonomy" id="452637"/>
    <lineage>
        <taxon>Bacteria</taxon>
        <taxon>Pseudomonadati</taxon>
        <taxon>Verrucomicrobiota</taxon>
        <taxon>Opitutia</taxon>
        <taxon>Opitutales</taxon>
        <taxon>Opitutaceae</taxon>
        <taxon>Opitutus</taxon>
    </lineage>
</organism>
<feature type="signal peptide" evidence="5">
    <location>
        <begin position="1"/>
        <end position="23"/>
    </location>
</feature>
<keyword evidence="7" id="KW-1185">Reference proteome</keyword>